<dbReference type="Proteomes" id="UP001232493">
    <property type="component" value="Chromosome"/>
</dbReference>
<dbReference type="EMBL" id="CP069362">
    <property type="protein sequence ID" value="WGS65248.1"/>
    <property type="molecule type" value="Genomic_DNA"/>
</dbReference>
<accession>A0ABY8PRK2</accession>
<dbReference type="RefSeq" id="WP_280999571.1">
    <property type="nucleotide sequence ID" value="NZ_CP069362.1"/>
</dbReference>
<keyword evidence="2" id="KW-1185">Reference proteome</keyword>
<dbReference type="InterPro" id="IPR028979">
    <property type="entry name" value="Ser_kin/Pase_Hpr-like_N_sf"/>
</dbReference>
<protein>
    <submittedName>
        <fullName evidence="1">Iron-sulfur binding hydrogenase</fullName>
    </submittedName>
</protein>
<evidence type="ECO:0000313" key="2">
    <source>
        <dbReference type="Proteomes" id="UP001232493"/>
    </source>
</evidence>
<evidence type="ECO:0000313" key="1">
    <source>
        <dbReference type="EMBL" id="WGS65248.1"/>
    </source>
</evidence>
<dbReference type="SUPFAM" id="SSF75138">
    <property type="entry name" value="HprK N-terminal domain-like"/>
    <property type="match status" value="1"/>
</dbReference>
<proteinExistence type="predicted"/>
<name>A0ABY8PRK2_9BACT</name>
<reference evidence="1 2" key="1">
    <citation type="submission" date="2021-02" db="EMBL/GenBank/DDBJ databases">
        <title>Characterization of Marinitoga sp. nov. str. BP5-C20A.</title>
        <authorList>
            <person name="Erauso G."/>
            <person name="Postec A."/>
        </authorList>
    </citation>
    <scope>NUCLEOTIDE SEQUENCE [LARGE SCALE GENOMIC DNA]</scope>
    <source>
        <strain evidence="1 2">BP5-C20A</strain>
    </source>
</reference>
<organism evidence="1 2">
    <name type="scientific">Marinitoga aeolica</name>
    <dbReference type="NCBI Taxonomy" id="2809031"/>
    <lineage>
        <taxon>Bacteria</taxon>
        <taxon>Thermotogati</taxon>
        <taxon>Thermotogota</taxon>
        <taxon>Thermotogae</taxon>
        <taxon>Petrotogales</taxon>
        <taxon>Petrotogaceae</taxon>
        <taxon>Marinitoga</taxon>
    </lineage>
</organism>
<dbReference type="Gene3D" id="3.40.1390.20">
    <property type="entry name" value="HprK N-terminal domain-like"/>
    <property type="match status" value="1"/>
</dbReference>
<sequence>MKLLELLKDGNFEKVYIFDDTVDIKNGYIGDLLSEIMRNAPAESVWLTHQTHPNIIAVASIVEINTIIVPEGFEFESETIKKAKENNINLLKSKCNIFKAAGIIYTKLKEE</sequence>
<gene>
    <name evidence="1" type="ORF">JRV97_01425</name>
</gene>